<keyword evidence="1" id="KW-0472">Membrane</keyword>
<accession>A0ABU4PPI9</accession>
<evidence type="ECO:0000259" key="2">
    <source>
        <dbReference type="Pfam" id="PF13559"/>
    </source>
</evidence>
<comment type="caution">
    <text evidence="3">The sequence shown here is derived from an EMBL/GenBank/DDBJ whole genome shotgun (WGS) entry which is preliminary data.</text>
</comment>
<dbReference type="EMBL" id="JAWXXV010000001">
    <property type="protein sequence ID" value="MDX5985540.1"/>
    <property type="molecule type" value="Genomic_DNA"/>
</dbReference>
<evidence type="ECO:0000313" key="4">
    <source>
        <dbReference type="Proteomes" id="UP001279660"/>
    </source>
</evidence>
<dbReference type="InterPro" id="IPR025403">
    <property type="entry name" value="TgpA-like_C"/>
</dbReference>
<evidence type="ECO:0000256" key="1">
    <source>
        <dbReference type="SAM" id="Phobius"/>
    </source>
</evidence>
<keyword evidence="1" id="KW-1133">Transmembrane helix</keyword>
<organism evidence="3 4">
    <name type="scientific">Sphingomonas echinoides</name>
    <dbReference type="NCBI Taxonomy" id="59803"/>
    <lineage>
        <taxon>Bacteria</taxon>
        <taxon>Pseudomonadati</taxon>
        <taxon>Pseudomonadota</taxon>
        <taxon>Alphaproteobacteria</taxon>
        <taxon>Sphingomonadales</taxon>
        <taxon>Sphingomonadaceae</taxon>
        <taxon>Sphingomonas</taxon>
    </lineage>
</organism>
<feature type="domain" description="Protein-glutamine gamma-glutamyltransferase-like C-terminal" evidence="2">
    <location>
        <begin position="161"/>
        <end position="216"/>
    </location>
</feature>
<keyword evidence="4" id="KW-1185">Reference proteome</keyword>
<keyword evidence="1" id="KW-0812">Transmembrane</keyword>
<proteinExistence type="predicted"/>
<gene>
    <name evidence="3" type="ORF">SIL82_14885</name>
</gene>
<dbReference type="Proteomes" id="UP001279660">
    <property type="component" value="Unassembled WGS sequence"/>
</dbReference>
<evidence type="ECO:0000313" key="3">
    <source>
        <dbReference type="EMBL" id="MDX5985540.1"/>
    </source>
</evidence>
<feature type="transmembrane region" description="Helical" evidence="1">
    <location>
        <begin position="71"/>
        <end position="89"/>
    </location>
</feature>
<sequence>MATATDRFAAAHAALKADSTIQFTLLPAPPPPEPPLWLIQFGKWLQHVLAPIGRFFAWLDGLFPNWPYAKIFLWTVLAVAVAAVLWAAYQRIRYGEWRLPRFRRARPSAIMPDDEAGWEPDAAPVREWLREADALAAAGRYAEAVHHLLFRSIDDIARRRPQLVRPALTSRELSASDAIPPSARGLFAGIARLVERSLFGGRPVAADDWQSARAAYADFALPRTWRG</sequence>
<dbReference type="Pfam" id="PF13559">
    <property type="entry name" value="DUF4129"/>
    <property type="match status" value="1"/>
</dbReference>
<dbReference type="RefSeq" id="WP_010407836.1">
    <property type="nucleotide sequence ID" value="NZ_JAWXXV010000001.1"/>
</dbReference>
<name>A0ABU4PPI9_9SPHN</name>
<protein>
    <submittedName>
        <fullName evidence="3">DUF4129 domain-containing protein</fullName>
    </submittedName>
</protein>
<reference evidence="3 4" key="1">
    <citation type="submission" date="2023-11" db="EMBL/GenBank/DDBJ databases">
        <title>MicrobeMod: A computational toolkit for identifying prokaryotic methylation and restriction-modification with nanopore sequencing.</title>
        <authorList>
            <person name="Crits-Christoph A."/>
            <person name="Kang S.C."/>
            <person name="Lee H."/>
            <person name="Ostrov N."/>
        </authorList>
    </citation>
    <scope>NUCLEOTIDE SEQUENCE [LARGE SCALE GENOMIC DNA]</scope>
    <source>
        <strain evidence="3 4">ATCC 14820</strain>
    </source>
</reference>